<feature type="transmembrane region" description="Helical" evidence="8">
    <location>
        <begin position="268"/>
        <end position="294"/>
    </location>
</feature>
<accession>A0A7S0E0B7</accession>
<evidence type="ECO:0000256" key="8">
    <source>
        <dbReference type="SAM" id="Phobius"/>
    </source>
</evidence>
<evidence type="ECO:0000256" key="2">
    <source>
        <dbReference type="ARBA" id="ARBA00022448"/>
    </source>
</evidence>
<dbReference type="GO" id="GO:0005886">
    <property type="term" value="C:plasma membrane"/>
    <property type="evidence" value="ECO:0007669"/>
    <property type="project" value="TreeGrafter"/>
</dbReference>
<dbReference type="GO" id="GO:0055085">
    <property type="term" value="P:transmembrane transport"/>
    <property type="evidence" value="ECO:0007669"/>
    <property type="project" value="InterPro"/>
</dbReference>
<evidence type="ECO:0000256" key="3">
    <source>
        <dbReference type="ARBA" id="ARBA00022692"/>
    </source>
</evidence>
<feature type="compositionally biased region" description="Basic and acidic residues" evidence="7">
    <location>
        <begin position="390"/>
        <end position="403"/>
    </location>
</feature>
<keyword evidence="2" id="KW-0813">Transport</keyword>
<evidence type="ECO:0000256" key="1">
    <source>
        <dbReference type="ARBA" id="ARBA00004141"/>
    </source>
</evidence>
<feature type="region of interest" description="Disordered" evidence="7">
    <location>
        <begin position="360"/>
        <end position="403"/>
    </location>
</feature>
<evidence type="ECO:0000256" key="6">
    <source>
        <dbReference type="ARBA" id="ARBA00023136"/>
    </source>
</evidence>
<feature type="transmembrane region" description="Helical" evidence="8">
    <location>
        <begin position="760"/>
        <end position="780"/>
    </location>
</feature>
<feature type="domain" description="Citrate transporter-like" evidence="9">
    <location>
        <begin position="108"/>
        <end position="715"/>
    </location>
</feature>
<feature type="transmembrane region" description="Helical" evidence="8">
    <location>
        <begin position="643"/>
        <end position="662"/>
    </location>
</feature>
<dbReference type="InterPro" id="IPR004680">
    <property type="entry name" value="Cit_transptr-like_dom"/>
</dbReference>
<feature type="transmembrane region" description="Helical" evidence="8">
    <location>
        <begin position="590"/>
        <end position="607"/>
    </location>
</feature>
<feature type="transmembrane region" description="Helical" evidence="8">
    <location>
        <begin position="144"/>
        <end position="173"/>
    </location>
</feature>
<sequence length="781" mass="85468">MANREGIEELLLGNDGSVENASAQDLNSKASIETGTNMSERVRYIEPDSQSHVQDQPYTFFTKFPLSIVCFVFTVVVCIAANFFDLVPEFNWQSWLTICMTIGALVLMANNCPPELVMLAVTIILRLFNVINDEQAWSGFHSQGILAIGVLLVVVKCLEEAGTIEMVVGNFLGRTSSPTVAICRLCFPVVMTSAFINNTPVVAMMIPIVLKWANANQLPPSQLLIPLSYSALLGGMCTLIGTSTNLILQELLLRDKEEGHDPGFQMSFFSITPVAVPVAVVGLVYMTIAARYLLPLDRDRDKDEMKSFSTEDSSNLGGLRIYAVTFTITASASRKSASALGLKRVKGAKLVSIEQGRYLKRSTSPASRGRNTASSSTSNAPQETPGEISDSGRSDAADDQLHSCADDSQGDANLWERSLLEGDILSFLCTADAVSQLRKVEGVQAAAHSRLHAELNRAPKRRRRCLVEVVVDARCPLLGQSVQDADTLSLYNAAIFAVRPSSSSDEYFPLLSGIPQPRLRHDRESPQEEISPEQQTADVHRECLIRRGDTLLLETYPNFVTNYKDSDHFALVRLIDDSTPPRHNQYKDRIRRLVAGSVFLCMVVLVASQQLSLLVAMLIASYILVGIQCITIHAAFRAIKGRIILAAIAAFGLGEGLTNTHVTSKLAEGVVSIGQSLGPIPLLFLVYLSTACMSCIVSNQATVIIMYSIVKNLQVELSMYKFVVVLIIGASSSFMTPFGYQTNLMVWRAGGYTFADYVYFGVPLTFITGLTTSVLCYLWIP</sequence>
<dbReference type="PANTHER" id="PTHR43652:SF2">
    <property type="entry name" value="BASIC AMINO ACID ANTIPORTER YFCC-RELATED"/>
    <property type="match status" value="1"/>
</dbReference>
<gene>
    <name evidence="10" type="ORF">HPHI1048_LOCUS3259</name>
</gene>
<dbReference type="InterPro" id="IPR051679">
    <property type="entry name" value="DASS-Related_Transporters"/>
</dbReference>
<feature type="compositionally biased region" description="Polar residues" evidence="7">
    <location>
        <begin position="361"/>
        <end position="382"/>
    </location>
</feature>
<protein>
    <recommendedName>
        <fullName evidence="9">Citrate transporter-like domain-containing protein</fullName>
    </recommendedName>
</protein>
<evidence type="ECO:0000259" key="9">
    <source>
        <dbReference type="Pfam" id="PF03600"/>
    </source>
</evidence>
<proteinExistence type="predicted"/>
<reference evidence="10" key="1">
    <citation type="submission" date="2021-01" db="EMBL/GenBank/DDBJ databases">
        <authorList>
            <person name="Corre E."/>
            <person name="Pelletier E."/>
            <person name="Niang G."/>
            <person name="Scheremetjew M."/>
            <person name="Finn R."/>
            <person name="Kale V."/>
            <person name="Holt S."/>
            <person name="Cochrane G."/>
            <person name="Meng A."/>
            <person name="Brown T."/>
            <person name="Cohen L."/>
        </authorList>
    </citation>
    <scope>NUCLEOTIDE SEQUENCE</scope>
    <source>
        <strain evidence="10">CCMP325</strain>
    </source>
</reference>
<comment type="subcellular location">
    <subcellularLocation>
        <location evidence="1">Membrane</location>
        <topology evidence="1">Multi-pass membrane protein</topology>
    </subcellularLocation>
</comment>
<organism evidence="10">
    <name type="scientific">Hanusia phi</name>
    <dbReference type="NCBI Taxonomy" id="3032"/>
    <lineage>
        <taxon>Eukaryota</taxon>
        <taxon>Cryptophyceae</taxon>
        <taxon>Pyrenomonadales</taxon>
        <taxon>Geminigeraceae</taxon>
        <taxon>Hanusia</taxon>
    </lineage>
</organism>
<dbReference type="EMBL" id="HBEO01004554">
    <property type="protein sequence ID" value="CAD8470879.1"/>
    <property type="molecule type" value="Transcribed_RNA"/>
</dbReference>
<name>A0A7S0E0B7_9CRYP</name>
<dbReference type="Pfam" id="PF03600">
    <property type="entry name" value="CitMHS"/>
    <property type="match status" value="1"/>
</dbReference>
<evidence type="ECO:0000313" key="10">
    <source>
        <dbReference type="EMBL" id="CAD8470879.1"/>
    </source>
</evidence>
<keyword evidence="5 8" id="KW-1133">Transmembrane helix</keyword>
<feature type="transmembrane region" description="Helical" evidence="8">
    <location>
        <begin position="229"/>
        <end position="248"/>
    </location>
</feature>
<dbReference type="AlphaFoldDB" id="A0A7S0E0B7"/>
<feature type="transmembrane region" description="Helical" evidence="8">
    <location>
        <begin position="185"/>
        <end position="209"/>
    </location>
</feature>
<evidence type="ECO:0000256" key="7">
    <source>
        <dbReference type="SAM" id="MobiDB-lite"/>
    </source>
</evidence>
<keyword evidence="4" id="KW-0677">Repeat</keyword>
<dbReference type="PANTHER" id="PTHR43652">
    <property type="entry name" value="BASIC AMINO ACID ANTIPORTER YFCC-RELATED"/>
    <property type="match status" value="1"/>
</dbReference>
<feature type="transmembrane region" description="Helical" evidence="8">
    <location>
        <begin position="682"/>
        <end position="710"/>
    </location>
</feature>
<keyword evidence="6 8" id="KW-0472">Membrane</keyword>
<feature type="transmembrane region" description="Helical" evidence="8">
    <location>
        <begin position="64"/>
        <end position="84"/>
    </location>
</feature>
<feature type="transmembrane region" description="Helical" evidence="8">
    <location>
        <begin position="722"/>
        <end position="740"/>
    </location>
</feature>
<keyword evidence="3 8" id="KW-0812">Transmembrane</keyword>
<evidence type="ECO:0000256" key="4">
    <source>
        <dbReference type="ARBA" id="ARBA00022737"/>
    </source>
</evidence>
<feature type="transmembrane region" description="Helical" evidence="8">
    <location>
        <begin position="613"/>
        <end position="636"/>
    </location>
</feature>
<evidence type="ECO:0000256" key="5">
    <source>
        <dbReference type="ARBA" id="ARBA00022989"/>
    </source>
</evidence>